<dbReference type="EMBL" id="CVVU01000245">
    <property type="protein sequence ID" value="CRP82515.1"/>
    <property type="molecule type" value="Genomic_DNA"/>
</dbReference>
<protein>
    <submittedName>
        <fullName evidence="1">Uncharacterized protein</fullName>
    </submittedName>
</protein>
<dbReference type="RefSeq" id="WP_003149169.1">
    <property type="nucleotide sequence ID" value="NZ_CAADND010000030.1"/>
</dbReference>
<evidence type="ECO:0000313" key="2">
    <source>
        <dbReference type="Proteomes" id="UP000045039"/>
    </source>
</evidence>
<dbReference type="Proteomes" id="UP000045039">
    <property type="component" value="Unassembled WGS sequence"/>
</dbReference>
<accession>A0A9P1VZS0</accession>
<proteinExistence type="predicted"/>
<sequence>MATGASIYISEAELEALCDAQSYLSALLEAANNADHLIKTKAGLASIEGKVSKARKSAGKRSLVYAALRAAQDN</sequence>
<organism evidence="1 2">
    <name type="scientific">Pseudomonas aeruginosa</name>
    <dbReference type="NCBI Taxonomy" id="287"/>
    <lineage>
        <taxon>Bacteria</taxon>
        <taxon>Pseudomonadati</taxon>
        <taxon>Pseudomonadota</taxon>
        <taxon>Gammaproteobacteria</taxon>
        <taxon>Pseudomonadales</taxon>
        <taxon>Pseudomonadaceae</taxon>
        <taxon>Pseudomonas</taxon>
    </lineage>
</organism>
<comment type="caution">
    <text evidence="1">The sequence shown here is derived from an EMBL/GenBank/DDBJ whole genome shotgun (WGS) entry which is preliminary data.</text>
</comment>
<reference evidence="2" key="1">
    <citation type="submission" date="2015-06" db="EMBL/GenBank/DDBJ databases">
        <authorList>
            <person name="Radhakrishnan Rajesh"/>
            <person name="Underwood Anthony"/>
            <person name="Al-Shahib Ali"/>
        </authorList>
    </citation>
    <scope>NUCLEOTIDE SEQUENCE [LARGE SCALE GENOMIC DNA]</scope>
    <source>
        <strain evidence="2">P19_London_7_VIM_2_05_10</strain>
    </source>
</reference>
<evidence type="ECO:0000313" key="1">
    <source>
        <dbReference type="EMBL" id="CRP82515.1"/>
    </source>
</evidence>
<name>A0A9P1VZS0_PSEAI</name>
<gene>
    <name evidence="1" type="ORF">PAERUG_P19_London_7_VIM_2_05_10_05689</name>
</gene>
<dbReference type="AlphaFoldDB" id="A0A9P1VZS0"/>